<sequence>MTFGSIATWRMAHDGIVSSMELLGQEGTSQDAVEKIIKTVEDYPYYKSVGYGGLPNMEGVLEMDAAFMNGDTLQIGAVAGITDVSHPISVARKLSKEKFNSFLVGQGATKYAMLNGFERKNMLTNRAKKIWERRLEEINHHHLNPYDGHDTIGAISLDSFGSMSAGTSSSGLFMKQPGRVGDSPLSGSGFYVDSDIGGAAATGLGEDLMKGILSYEIVRCMAEGLSPQEACDKTVYSFHDKLTKRYGKCGAMSLIAMNNKSEWGVATNVEFTFSVATTSEEPQIYLANMTKEKTTSIEPITQDWLDAYEKRIKMPII</sequence>
<evidence type="ECO:0000256" key="3">
    <source>
        <dbReference type="PIRSR" id="PIRSR600246-3"/>
    </source>
</evidence>
<dbReference type="InterPro" id="IPR029055">
    <property type="entry name" value="Ntn_hydrolases_N"/>
</dbReference>
<comment type="caution">
    <text evidence="4">The sequence shown here is derived from an EMBL/GenBank/DDBJ whole genome shotgun (WGS) entry which is preliminary data.</text>
</comment>
<dbReference type="RefSeq" id="WP_125957535.1">
    <property type="nucleotide sequence ID" value="NZ_JAQEJV010000010.1"/>
</dbReference>
<dbReference type="PANTHER" id="PTHR10188:SF6">
    <property type="entry name" value="N(4)-(BETA-N-ACETYLGLUCOSAMINYL)-L-ASPARAGINASE"/>
    <property type="match status" value="1"/>
</dbReference>
<dbReference type="InterPro" id="IPR000246">
    <property type="entry name" value="Peptidase_T2"/>
</dbReference>
<dbReference type="OrthoDB" id="9780217at2"/>
<dbReference type="GO" id="GO:0005737">
    <property type="term" value="C:cytoplasm"/>
    <property type="evidence" value="ECO:0007669"/>
    <property type="project" value="TreeGrafter"/>
</dbReference>
<proteinExistence type="predicted"/>
<dbReference type="Proteomes" id="UP000288490">
    <property type="component" value="Unassembled WGS sequence"/>
</dbReference>
<gene>
    <name evidence="4" type="ORF">CBF36_06175</name>
</gene>
<organism evidence="4 5">
    <name type="scientific">Vagococcus bubulae</name>
    <dbReference type="NCBI Taxonomy" id="1977868"/>
    <lineage>
        <taxon>Bacteria</taxon>
        <taxon>Bacillati</taxon>
        <taxon>Bacillota</taxon>
        <taxon>Bacilli</taxon>
        <taxon>Lactobacillales</taxon>
        <taxon>Enterococcaceae</taxon>
        <taxon>Vagococcus</taxon>
    </lineage>
</organism>
<dbReference type="PANTHER" id="PTHR10188">
    <property type="entry name" value="L-ASPARAGINASE"/>
    <property type="match status" value="1"/>
</dbReference>
<dbReference type="EMBL" id="NGJT01000009">
    <property type="protein sequence ID" value="RST94218.1"/>
    <property type="molecule type" value="Genomic_DNA"/>
</dbReference>
<protein>
    <submittedName>
        <fullName evidence="4">N(4)-(Beta-N-acetylglucosaminyl)-L-asparaginase</fullName>
    </submittedName>
</protein>
<dbReference type="AlphaFoldDB" id="A0A429ZKK7"/>
<dbReference type="Pfam" id="PF01112">
    <property type="entry name" value="Asparaginase_2"/>
    <property type="match status" value="1"/>
</dbReference>
<dbReference type="GO" id="GO:0016811">
    <property type="term" value="F:hydrolase activity, acting on carbon-nitrogen (but not peptide) bonds, in linear amides"/>
    <property type="evidence" value="ECO:0007669"/>
    <property type="project" value="UniProtKB-ARBA"/>
</dbReference>
<feature type="site" description="Cleavage; by autolysis" evidence="3">
    <location>
        <begin position="150"/>
        <end position="151"/>
    </location>
</feature>
<evidence type="ECO:0000313" key="5">
    <source>
        <dbReference type="Proteomes" id="UP000288490"/>
    </source>
</evidence>
<dbReference type="Gene3D" id="3.60.20.30">
    <property type="entry name" value="(Glycosyl)asparaginase"/>
    <property type="match status" value="1"/>
</dbReference>
<name>A0A429ZKK7_9ENTE</name>
<accession>A0A429ZKK7</accession>
<keyword evidence="5" id="KW-1185">Reference proteome</keyword>
<dbReference type="CDD" id="cd04513">
    <property type="entry name" value="Glycosylasparaginase"/>
    <property type="match status" value="1"/>
</dbReference>
<feature type="binding site" evidence="2">
    <location>
        <begin position="202"/>
        <end position="205"/>
    </location>
    <ligand>
        <name>substrate</name>
    </ligand>
</feature>
<evidence type="ECO:0000256" key="2">
    <source>
        <dbReference type="PIRSR" id="PIRSR600246-2"/>
    </source>
</evidence>
<dbReference type="SUPFAM" id="SSF56235">
    <property type="entry name" value="N-terminal nucleophile aminohydrolases (Ntn hydrolases)"/>
    <property type="match status" value="1"/>
</dbReference>
<evidence type="ECO:0000256" key="1">
    <source>
        <dbReference type="PIRSR" id="PIRSR600246-1"/>
    </source>
</evidence>
<feature type="binding site" evidence="2">
    <location>
        <begin position="179"/>
        <end position="182"/>
    </location>
    <ligand>
        <name>substrate</name>
    </ligand>
</feature>
<evidence type="ECO:0000313" key="4">
    <source>
        <dbReference type="EMBL" id="RST94218.1"/>
    </source>
</evidence>
<reference evidence="4 5" key="1">
    <citation type="submission" date="2017-05" db="EMBL/GenBank/DDBJ databases">
        <title>Vagococcus spp. assemblies.</title>
        <authorList>
            <person name="Gulvik C.A."/>
        </authorList>
    </citation>
    <scope>NUCLEOTIDE SEQUENCE [LARGE SCALE GENOMIC DNA]</scope>
    <source>
        <strain evidence="4 5">SS1994</strain>
    </source>
</reference>
<feature type="active site" description="Nucleophile" evidence="1">
    <location>
        <position position="151"/>
    </location>
</feature>